<proteinExistence type="predicted"/>
<comment type="caution">
    <text evidence="2">The sequence shown here is derived from an EMBL/GenBank/DDBJ whole genome shotgun (WGS) entry which is preliminary data.</text>
</comment>
<dbReference type="Pfam" id="PF00903">
    <property type="entry name" value="Glyoxalase"/>
    <property type="match status" value="1"/>
</dbReference>
<name>A0A163FGL4_9BACL</name>
<dbReference type="RefSeq" id="WP_006212107.1">
    <property type="nucleotide sequence ID" value="NZ_CBCSBX010000010.1"/>
</dbReference>
<dbReference type="EMBL" id="LWMH01000002">
    <property type="protein sequence ID" value="KZS44374.1"/>
    <property type="molecule type" value="Genomic_DNA"/>
</dbReference>
<accession>A0A163FGL4</accession>
<feature type="domain" description="VOC" evidence="1">
    <location>
        <begin position="4"/>
        <end position="128"/>
    </location>
</feature>
<sequence>MITSAIQVTIFVRDLDEAKAYYTEKLGFHVVAEEEFAPGWRYLTVAPQKHNELVLELTEADTPEREELIGKQAADQVLIMFASNDIDQDYQDLKARGVVFHGEPKPVPGGRGVGFEDLYGNQFDLYQVLR</sequence>
<dbReference type="PROSITE" id="PS51819">
    <property type="entry name" value="VOC"/>
    <property type="match status" value="1"/>
</dbReference>
<dbReference type="InterPro" id="IPR029068">
    <property type="entry name" value="Glyas_Bleomycin-R_OHBP_Dase"/>
</dbReference>
<dbReference type="OrthoDB" id="9794917at2"/>
<evidence type="ECO:0000259" key="1">
    <source>
        <dbReference type="PROSITE" id="PS51819"/>
    </source>
</evidence>
<evidence type="ECO:0000313" key="2">
    <source>
        <dbReference type="EMBL" id="KZS44374.1"/>
    </source>
</evidence>
<dbReference type="SUPFAM" id="SSF54593">
    <property type="entry name" value="Glyoxalase/Bleomycin resistance protein/Dihydroxybiphenyl dioxygenase"/>
    <property type="match status" value="1"/>
</dbReference>
<dbReference type="PANTHER" id="PTHR36437:SF2">
    <property type="entry name" value="GLYOXALASE_BLEOMYCIN RESISTANCE PROTEIN_DIOXYGENASE"/>
    <property type="match status" value="1"/>
</dbReference>
<gene>
    <name evidence="2" type="ORF">AWU65_30410</name>
</gene>
<dbReference type="InterPro" id="IPR037523">
    <property type="entry name" value="VOC_core"/>
</dbReference>
<dbReference type="PANTHER" id="PTHR36437">
    <property type="entry name" value="GLYOXALASE/BLEOMYCIN RESISTANCE PROTEIN/DIOXYGENASE"/>
    <property type="match status" value="1"/>
</dbReference>
<keyword evidence="3" id="KW-1185">Reference proteome</keyword>
<dbReference type="STRING" id="59843.A3958_02665"/>
<organism evidence="2 3">
    <name type="scientific">Paenibacillus glucanolyticus</name>
    <dbReference type="NCBI Taxonomy" id="59843"/>
    <lineage>
        <taxon>Bacteria</taxon>
        <taxon>Bacillati</taxon>
        <taxon>Bacillota</taxon>
        <taxon>Bacilli</taxon>
        <taxon>Bacillales</taxon>
        <taxon>Paenibacillaceae</taxon>
        <taxon>Paenibacillus</taxon>
    </lineage>
</organism>
<dbReference type="Gene3D" id="3.10.180.10">
    <property type="entry name" value="2,3-Dihydroxybiphenyl 1,2-Dioxygenase, domain 1"/>
    <property type="match status" value="1"/>
</dbReference>
<dbReference type="Proteomes" id="UP000076796">
    <property type="component" value="Unassembled WGS sequence"/>
</dbReference>
<evidence type="ECO:0000313" key="3">
    <source>
        <dbReference type="Proteomes" id="UP000076796"/>
    </source>
</evidence>
<protein>
    <submittedName>
        <fullName evidence="2">Glyoxalase</fullName>
    </submittedName>
</protein>
<dbReference type="KEGG" id="pglu:A3958_02665"/>
<dbReference type="InterPro" id="IPR004360">
    <property type="entry name" value="Glyas_Fos-R_dOase_dom"/>
</dbReference>
<reference evidence="2" key="1">
    <citation type="journal article" date="2016" name="Genome Announc.">
        <title>Draft genomes of two strains of Paenibacillus glucanolyticus with capability to degrade lignocellulose.</title>
        <authorList>
            <person name="Mathews S.L."/>
            <person name="Pawlak J."/>
            <person name="Grunden A.M."/>
        </authorList>
    </citation>
    <scope>NUCLEOTIDE SEQUENCE [LARGE SCALE GENOMIC DNA]</scope>
    <source>
        <strain evidence="2">SLM1</strain>
    </source>
</reference>
<dbReference type="GeneID" id="97553949"/>
<dbReference type="AlphaFoldDB" id="A0A163FGL4"/>